<dbReference type="Proteomes" id="UP000000763">
    <property type="component" value="Chromosome 10"/>
</dbReference>
<comment type="similarity">
    <text evidence="1">Belongs to the Gfo/Idh/MocA family.</text>
</comment>
<dbReference type="PANTHER" id="PTHR46368">
    <property type="match status" value="1"/>
</dbReference>
<dbReference type="Gene3D" id="3.30.360.10">
    <property type="entry name" value="Dihydrodipicolinate Reductase, domain 2"/>
    <property type="match status" value="1"/>
</dbReference>
<dbReference type="SUPFAM" id="SSF55347">
    <property type="entry name" value="Glyceraldehyde-3-phosphate dehydrogenase-like, C-terminal domain"/>
    <property type="match status" value="1"/>
</dbReference>
<dbReference type="InterPro" id="IPR000683">
    <property type="entry name" value="Gfo/Idh/MocA-like_OxRdtase_N"/>
</dbReference>
<reference evidence="5 6" key="1">
    <citation type="journal article" date="2005" name="Nature">
        <title>The map-based sequence of the rice genome.</title>
        <authorList>
            <consortium name="International rice genome sequencing project (IRGSP)"/>
            <person name="Matsumoto T."/>
            <person name="Wu J."/>
            <person name="Kanamori H."/>
            <person name="Katayose Y."/>
            <person name="Fujisawa M."/>
            <person name="Namiki N."/>
            <person name="Mizuno H."/>
            <person name="Yamamoto K."/>
            <person name="Antonio B.A."/>
            <person name="Baba T."/>
            <person name="Sakata K."/>
            <person name="Nagamura Y."/>
            <person name="Aoki H."/>
            <person name="Arikawa K."/>
            <person name="Arita K."/>
            <person name="Bito T."/>
            <person name="Chiden Y."/>
            <person name="Fujitsuka N."/>
            <person name="Fukunaka R."/>
            <person name="Hamada M."/>
            <person name="Harada C."/>
            <person name="Hayashi A."/>
            <person name="Hijishita S."/>
            <person name="Honda M."/>
            <person name="Hosokawa S."/>
            <person name="Ichikawa Y."/>
            <person name="Idonuma A."/>
            <person name="Iijima M."/>
            <person name="Ikeda M."/>
            <person name="Ikeno M."/>
            <person name="Ito K."/>
            <person name="Ito S."/>
            <person name="Ito T."/>
            <person name="Ito Y."/>
            <person name="Ito Y."/>
            <person name="Iwabuchi A."/>
            <person name="Kamiya K."/>
            <person name="Karasawa W."/>
            <person name="Kurita K."/>
            <person name="Katagiri S."/>
            <person name="Kikuta A."/>
            <person name="Kobayashi H."/>
            <person name="Kobayashi N."/>
            <person name="Machita K."/>
            <person name="Maehara T."/>
            <person name="Masukawa M."/>
            <person name="Mizubayashi T."/>
            <person name="Mukai Y."/>
            <person name="Nagasaki H."/>
            <person name="Nagata Y."/>
            <person name="Naito S."/>
            <person name="Nakashima M."/>
            <person name="Nakama Y."/>
            <person name="Nakamichi Y."/>
            <person name="Nakamura M."/>
            <person name="Meguro A."/>
            <person name="Negishi M."/>
            <person name="Ohta I."/>
            <person name="Ohta T."/>
            <person name="Okamoto M."/>
            <person name="Ono N."/>
            <person name="Saji S."/>
            <person name="Sakaguchi M."/>
            <person name="Sakai K."/>
            <person name="Shibata M."/>
            <person name="Shimokawa T."/>
            <person name="Song J."/>
            <person name="Takazaki Y."/>
            <person name="Terasawa K."/>
            <person name="Tsugane M."/>
            <person name="Tsuji K."/>
            <person name="Ueda S."/>
            <person name="Waki K."/>
            <person name="Yamagata H."/>
            <person name="Yamamoto M."/>
            <person name="Yamamoto S."/>
            <person name="Yamane H."/>
            <person name="Yoshiki S."/>
            <person name="Yoshihara R."/>
            <person name="Yukawa K."/>
            <person name="Zhong H."/>
            <person name="Yano M."/>
            <person name="Yuan Q."/>
            <person name="Ouyang S."/>
            <person name="Liu J."/>
            <person name="Jones K.M."/>
            <person name="Gansberger K."/>
            <person name="Moffat K."/>
            <person name="Hill J."/>
            <person name="Bera J."/>
            <person name="Fadrosh D."/>
            <person name="Jin S."/>
            <person name="Johri S."/>
            <person name="Kim M."/>
            <person name="Overton L."/>
            <person name="Reardon M."/>
            <person name="Tsitrin T."/>
            <person name="Vuong H."/>
            <person name="Weaver B."/>
            <person name="Ciecko A."/>
            <person name="Tallon L."/>
            <person name="Jackson J."/>
            <person name="Pai G."/>
            <person name="Aken S.V."/>
            <person name="Utterback T."/>
            <person name="Reidmuller S."/>
            <person name="Feldblyum T."/>
            <person name="Hsiao J."/>
            <person name="Zismann V."/>
            <person name="Iobst S."/>
            <person name="de Vazeille A.R."/>
            <person name="Buell C.R."/>
            <person name="Ying K."/>
            <person name="Li Y."/>
            <person name="Lu T."/>
            <person name="Huang Y."/>
            <person name="Zhao Q."/>
            <person name="Feng Q."/>
            <person name="Zhang L."/>
            <person name="Zhu J."/>
            <person name="Weng Q."/>
            <person name="Mu J."/>
            <person name="Lu Y."/>
            <person name="Fan D."/>
            <person name="Liu Y."/>
            <person name="Guan J."/>
            <person name="Zhang Y."/>
            <person name="Yu S."/>
            <person name="Liu X."/>
            <person name="Zhang Y."/>
            <person name="Hong G."/>
            <person name="Han B."/>
            <person name="Choisne N."/>
            <person name="Demange N."/>
            <person name="Orjeda G."/>
            <person name="Samain S."/>
            <person name="Cattolico L."/>
            <person name="Pelletier E."/>
            <person name="Couloux A."/>
            <person name="Segurens B."/>
            <person name="Wincker P."/>
            <person name="D'Hont A."/>
            <person name="Scarpelli C."/>
            <person name="Weissenbach J."/>
            <person name="Salanoubat M."/>
            <person name="Quetier F."/>
            <person name="Yu Y."/>
            <person name="Kim H.R."/>
            <person name="Rambo T."/>
            <person name="Currie J."/>
            <person name="Collura K."/>
            <person name="Luo M."/>
            <person name="Yang T."/>
            <person name="Ammiraju J.S.S."/>
            <person name="Engler F."/>
            <person name="Soderlund C."/>
            <person name="Wing R.A."/>
            <person name="Palmer L.E."/>
            <person name="de la Bastide M."/>
            <person name="Spiegel L."/>
            <person name="Nascimento L."/>
            <person name="Zutavern T."/>
            <person name="O'Shaughnessy A."/>
            <person name="Dike S."/>
            <person name="Dedhia N."/>
            <person name="Preston R."/>
            <person name="Balija V."/>
            <person name="McCombie W.R."/>
            <person name="Chow T."/>
            <person name="Chen H."/>
            <person name="Chung M."/>
            <person name="Chen C."/>
            <person name="Shaw J."/>
            <person name="Wu H."/>
            <person name="Hsiao K."/>
            <person name="Chao Y."/>
            <person name="Chu M."/>
            <person name="Cheng C."/>
            <person name="Hour A."/>
            <person name="Lee P."/>
            <person name="Lin S."/>
            <person name="Lin Y."/>
            <person name="Liou J."/>
            <person name="Liu S."/>
            <person name="Hsing Y."/>
            <person name="Raghuvanshi S."/>
            <person name="Mohanty A."/>
            <person name="Bharti A.K."/>
            <person name="Gaur A."/>
            <person name="Gupta V."/>
            <person name="Kumar D."/>
            <person name="Ravi V."/>
            <person name="Vij S."/>
            <person name="Kapur A."/>
            <person name="Khurana P."/>
            <person name="Khurana P."/>
            <person name="Khurana J.P."/>
            <person name="Tyagi A.K."/>
            <person name="Gaikwad K."/>
            <person name="Singh A."/>
            <person name="Dalal V."/>
            <person name="Srivastava S."/>
            <person name="Dixit A."/>
            <person name="Pal A.K."/>
            <person name="Ghazi I.A."/>
            <person name="Yadav M."/>
            <person name="Pandit A."/>
            <person name="Bhargava A."/>
            <person name="Sureshbabu K."/>
            <person name="Batra K."/>
            <person name="Sharma T.R."/>
            <person name="Mohapatra T."/>
            <person name="Singh N.K."/>
            <person name="Messing J."/>
            <person name="Nelson A.B."/>
            <person name="Fuks G."/>
            <person name="Kavchok S."/>
            <person name="Keizer G."/>
            <person name="Linton E."/>
            <person name="Llaca V."/>
            <person name="Song R."/>
            <person name="Tanyolac B."/>
            <person name="Young S."/>
            <person name="Ho-Il K."/>
            <person name="Hahn J.H."/>
            <person name="Sangsakoo G."/>
            <person name="Vanavichit A."/>
            <person name="de Mattos Luiz.A.T."/>
            <person name="Zimmer P.D."/>
            <person name="Malone G."/>
            <person name="Dellagostin O."/>
            <person name="de Oliveira A.C."/>
            <person name="Bevan M."/>
            <person name="Bancroft I."/>
            <person name="Minx P."/>
            <person name="Cordum H."/>
            <person name="Wilson R."/>
            <person name="Cheng Z."/>
            <person name="Jin W."/>
            <person name="Jiang J."/>
            <person name="Leong S.A."/>
            <person name="Iwama H."/>
            <person name="Gojobori T."/>
            <person name="Itoh T."/>
            <person name="Niimura Y."/>
            <person name="Fujii Y."/>
            <person name="Habara T."/>
            <person name="Sakai H."/>
            <person name="Sato Y."/>
            <person name="Wilson G."/>
            <person name="Kumar K."/>
            <person name="McCouch S."/>
            <person name="Juretic N."/>
            <person name="Hoen D."/>
            <person name="Wright S."/>
            <person name="Bruskiewich R."/>
            <person name="Bureau T."/>
            <person name="Miyao A."/>
            <person name="Hirochika H."/>
            <person name="Nishikawa T."/>
            <person name="Kadowaki K."/>
            <person name="Sugiura M."/>
            <person name="Burr B."/>
            <person name="Sasaki T."/>
        </authorList>
    </citation>
    <scope>NUCLEOTIDE SEQUENCE [LARGE SCALE GENOMIC DNA]</scope>
    <source>
        <strain evidence="6">cv. Nipponbare</strain>
    </source>
</reference>
<feature type="domain" description="Gfo/Idh/MocA-like oxidoreductase N-terminal" evidence="3">
    <location>
        <begin position="24"/>
        <end position="145"/>
    </location>
</feature>
<organism evidence="5 6">
    <name type="scientific">Oryza sativa subsp. japonica</name>
    <name type="common">Rice</name>
    <dbReference type="NCBI Taxonomy" id="39947"/>
    <lineage>
        <taxon>Eukaryota</taxon>
        <taxon>Viridiplantae</taxon>
        <taxon>Streptophyta</taxon>
        <taxon>Embryophyta</taxon>
        <taxon>Tracheophyta</taxon>
        <taxon>Spermatophyta</taxon>
        <taxon>Magnoliopsida</taxon>
        <taxon>Liliopsida</taxon>
        <taxon>Poales</taxon>
        <taxon>Poaceae</taxon>
        <taxon>BOP clade</taxon>
        <taxon>Oryzoideae</taxon>
        <taxon>Oryzeae</taxon>
        <taxon>Oryzinae</taxon>
        <taxon>Oryza</taxon>
        <taxon>Oryza sativa</taxon>
    </lineage>
</organism>
<dbReference type="Gene3D" id="3.40.50.720">
    <property type="entry name" value="NAD(P)-binding Rossmann-like Domain"/>
    <property type="match status" value="1"/>
</dbReference>
<dbReference type="SUPFAM" id="SSF51735">
    <property type="entry name" value="NAD(P)-binding Rossmann-fold domains"/>
    <property type="match status" value="1"/>
</dbReference>
<reference evidence="6" key="2">
    <citation type="journal article" date="2008" name="Nucleic Acids Res.">
        <title>The rice annotation project database (RAP-DB): 2008 update.</title>
        <authorList>
            <consortium name="The rice annotation project (RAP)"/>
        </authorList>
    </citation>
    <scope>GENOME REANNOTATION</scope>
    <source>
        <strain evidence="6">cv. Nipponbare</strain>
    </source>
</reference>
<feature type="domain" description="GFO/IDH/MocA-like oxidoreductase" evidence="4">
    <location>
        <begin position="202"/>
        <end position="306"/>
    </location>
</feature>
<dbReference type="KEGG" id="dosa:Os10g0403700"/>
<gene>
    <name evidence="5" type="ordered locus">Os10g0403700</name>
</gene>
<evidence type="ECO:0000256" key="2">
    <source>
        <dbReference type="SAM" id="MobiDB-lite"/>
    </source>
</evidence>
<dbReference type="EMBL" id="AP008216">
    <property type="protein sequence ID" value="BAF26468.1"/>
    <property type="molecule type" value="Genomic_DNA"/>
</dbReference>
<proteinExistence type="inferred from homology"/>
<dbReference type="AlphaFoldDB" id="Q0IY01"/>
<evidence type="ECO:0000259" key="3">
    <source>
        <dbReference type="Pfam" id="PF01408"/>
    </source>
</evidence>
<dbReference type="Pfam" id="PF22725">
    <property type="entry name" value="GFO_IDH_MocA_C3"/>
    <property type="match status" value="1"/>
</dbReference>
<evidence type="ECO:0000313" key="5">
    <source>
        <dbReference type="EMBL" id="BAF26468.1"/>
    </source>
</evidence>
<dbReference type="PANTHER" id="PTHR46368:SF4">
    <property type="entry name" value="OS10G0403700 PROTEIN"/>
    <property type="match status" value="1"/>
</dbReference>
<evidence type="ECO:0000259" key="4">
    <source>
        <dbReference type="Pfam" id="PF22725"/>
    </source>
</evidence>
<name>Q0IY01_ORYSJ</name>
<evidence type="ECO:0000256" key="1">
    <source>
        <dbReference type="ARBA" id="ARBA00010928"/>
    </source>
</evidence>
<evidence type="ECO:0000313" key="6">
    <source>
        <dbReference type="Proteomes" id="UP000000763"/>
    </source>
</evidence>
<dbReference type="InterPro" id="IPR036291">
    <property type="entry name" value="NAD(P)-bd_dom_sf"/>
</dbReference>
<feature type="region of interest" description="Disordered" evidence="2">
    <location>
        <begin position="1"/>
        <end position="23"/>
    </location>
</feature>
<sequence>MSSPSSAASPPPPPPAEQRRPDPVRFGIMGCASIARKLARAMLLAPGAAVAAVGSRSEAKARAFAEETGLLLRHAPRLHGSYEALLADPGVDAVYLPLPTSLHVRWATAAAAAGKHVLLEKPTALCAADLDAILAACDAAGVQFMDATMWMHHPRTAKMRELVADEATTGDVRVLHYYRMIALSPLDIPPYNLLPVDVMLEINSLFSFRANEEFLQNDIRVKPDLDALGTLGDAGWYSIRAILWAVDYELPKTVIALRNPVRNQAGVLLACGATLYWADGKIATFNCSFLTNLTMDMTIVGTNGTLHVTDFVIPYEEKYAAFNMASKSKFAELHIGWDPLPSKHVVSTDLPQEALMVQEFSRAITLQISILKAQCSGLAGGRAAMIGGGRGSRVRVTRRQGN</sequence>
<accession>Q0IY01</accession>
<dbReference type="GO" id="GO:0000166">
    <property type="term" value="F:nucleotide binding"/>
    <property type="evidence" value="ECO:0007669"/>
    <property type="project" value="InterPro"/>
</dbReference>
<dbReference type="InterPro" id="IPR055170">
    <property type="entry name" value="GFO_IDH_MocA-like_dom"/>
</dbReference>
<dbReference type="Pfam" id="PF01408">
    <property type="entry name" value="GFO_IDH_MocA"/>
    <property type="match status" value="1"/>
</dbReference>
<protein>
    <submittedName>
        <fullName evidence="5">Os10g0403700 protein</fullName>
    </submittedName>
</protein>